<feature type="region of interest" description="Disordered" evidence="1">
    <location>
        <begin position="219"/>
        <end position="318"/>
    </location>
</feature>
<feature type="region of interest" description="Disordered" evidence="1">
    <location>
        <begin position="1"/>
        <end position="99"/>
    </location>
</feature>
<dbReference type="InterPro" id="IPR039892">
    <property type="entry name" value="Spa2/Sph1"/>
</dbReference>
<dbReference type="InterPro" id="IPR056439">
    <property type="entry name" value="VBS_C3G9"/>
</dbReference>
<evidence type="ECO:0000259" key="2">
    <source>
        <dbReference type="SMART" id="SM00555"/>
    </source>
</evidence>
<feature type="compositionally biased region" description="Acidic residues" evidence="1">
    <location>
        <begin position="306"/>
        <end position="317"/>
    </location>
</feature>
<feature type="compositionally biased region" description="Polar residues" evidence="1">
    <location>
        <begin position="666"/>
        <end position="684"/>
    </location>
</feature>
<dbReference type="GeneID" id="98115236"/>
<name>A0ABR4MTM0_9PEZI</name>
<evidence type="ECO:0000256" key="1">
    <source>
        <dbReference type="SAM" id="MobiDB-lite"/>
    </source>
</evidence>
<feature type="compositionally biased region" description="Pro residues" evidence="1">
    <location>
        <begin position="268"/>
        <end position="279"/>
    </location>
</feature>
<gene>
    <name evidence="3" type="ORF">HOO65_010990</name>
</gene>
<dbReference type="RefSeq" id="XP_070862812.1">
    <property type="nucleotide sequence ID" value="XM_071005503.1"/>
</dbReference>
<dbReference type="InterPro" id="IPR013724">
    <property type="entry name" value="GIT_SHD"/>
</dbReference>
<protein>
    <submittedName>
        <fullName evidence="3">Protein SPA2</fullName>
    </submittedName>
</protein>
<dbReference type="Pfam" id="PF08518">
    <property type="entry name" value="GIT_SHD"/>
    <property type="match status" value="1"/>
</dbReference>
<evidence type="ECO:0000313" key="3">
    <source>
        <dbReference type="EMBL" id="KAL2891632.1"/>
    </source>
</evidence>
<reference evidence="3 4" key="1">
    <citation type="submission" date="2020-05" db="EMBL/GenBank/DDBJ databases">
        <title>Ceratocystis lukuohia genome.</title>
        <authorList>
            <person name="Harrington T.C."/>
            <person name="Kim K."/>
            <person name="Mayers C.G."/>
        </authorList>
    </citation>
    <scope>NUCLEOTIDE SEQUENCE [LARGE SCALE GENOMIC DNA]</scope>
    <source>
        <strain evidence="3 4">C4212</strain>
    </source>
</reference>
<feature type="domain" description="GIT Spa2 homology (SHD)" evidence="2">
    <location>
        <begin position="134"/>
        <end position="164"/>
    </location>
</feature>
<dbReference type="Pfam" id="PF23742">
    <property type="entry name" value="VBS_C3G9"/>
    <property type="match status" value="1"/>
</dbReference>
<accession>A0ABR4MTM0</accession>
<evidence type="ECO:0000313" key="4">
    <source>
        <dbReference type="Proteomes" id="UP001610728"/>
    </source>
</evidence>
<feature type="compositionally biased region" description="Polar residues" evidence="1">
    <location>
        <begin position="46"/>
        <end position="65"/>
    </location>
</feature>
<organism evidence="3 4">
    <name type="scientific">Ceratocystis lukuohia</name>
    <dbReference type="NCBI Taxonomy" id="2019550"/>
    <lineage>
        <taxon>Eukaryota</taxon>
        <taxon>Fungi</taxon>
        <taxon>Dikarya</taxon>
        <taxon>Ascomycota</taxon>
        <taxon>Pezizomycotina</taxon>
        <taxon>Sordariomycetes</taxon>
        <taxon>Hypocreomycetidae</taxon>
        <taxon>Microascales</taxon>
        <taxon>Ceratocystidaceae</taxon>
        <taxon>Ceratocystis</taxon>
    </lineage>
</organism>
<dbReference type="PANTHER" id="PTHR21601:SF0">
    <property type="entry name" value="PROTEIN SPA2-RELATED"/>
    <property type="match status" value="1"/>
</dbReference>
<feature type="region of interest" description="Disordered" evidence="1">
    <location>
        <begin position="418"/>
        <end position="437"/>
    </location>
</feature>
<dbReference type="PANTHER" id="PTHR21601">
    <property type="entry name" value="SPA2 PROTEIN"/>
    <property type="match status" value="1"/>
</dbReference>
<feature type="region of interest" description="Disordered" evidence="1">
    <location>
        <begin position="653"/>
        <end position="758"/>
    </location>
</feature>
<comment type="caution">
    <text evidence="3">The sequence shown here is derived from an EMBL/GenBank/DDBJ whole genome shotgun (WGS) entry which is preliminary data.</text>
</comment>
<feature type="domain" description="GIT Spa2 homology (SHD)" evidence="2">
    <location>
        <begin position="187"/>
        <end position="217"/>
    </location>
</feature>
<keyword evidence="4" id="KW-1185">Reference proteome</keyword>
<feature type="compositionally biased region" description="Low complexity" evidence="1">
    <location>
        <begin position="24"/>
        <end position="45"/>
    </location>
</feature>
<sequence>MNTRNAPISPVSVGGNEWSASKYASNNTDSNNPNPNPNTNASANSRAQLATPPNSGGANMDTASFPQRPRSPGNPSPPPSIARSSTGTNMYGRRESGWSAREEQNIEGILGEHYLAFKAFLKGREARNQSSNNAKDKLIRLTATQFYELSTDVYDELNRRQASARNPQSAPPHLLAQQNFHPKRNNARQTLSSIGPPRFLNLAIDVFNELEKRFPRFIEGDFPPRIGSPLSNRGPPSRTGTPVSGAYPRSQSRMRRPSDASSVRGGPPGDPYGIPPSPRLPEGEFPRPMPKQFQSNTIVPNKSTMVEEDDDGNEGSEEDKKIIEDYRLQVEDLKAQIETLTAETQKKDEELKNTLDGERSRSTAANLEKKEWSDMRLDLEDKLAAAQSLNSRLQEDIEHMQRDHEEEVRNLRDQIDAGAQVSRGQASPELQRENDELRAELQQQAALIEEVRAQARESLQEMRMLSKQSDSSYERIQAMEKSNEQLQNEVREWQSRFAMAKTQSQDLRASSNGLPMVNDISKQLREQGLVDDNGIIRDIHVTRFQMSIDEIMRFSHSNDFEKVNDSMNMVVSNVRRMTKDVDTTKPINEQLGQQLGTLKAKVAGSANNFITASKSVGSSAGLTPVSVLDAAVGNLSLAVVELVKVARVRPTPPGELDEYEDGTMTPIDSSGYFSPDRQTSSQSGYDIHHTQADSYGVNNLPPPPPFAGLGRPSSETSSTYSPVASPRESVEPSYGRMPMSKMSNGYGNGYGHDEELKV</sequence>
<proteinExistence type="predicted"/>
<dbReference type="SMART" id="SM00555">
    <property type="entry name" value="GIT"/>
    <property type="match status" value="2"/>
</dbReference>
<dbReference type="EMBL" id="JABSNW010000001">
    <property type="protein sequence ID" value="KAL2891632.1"/>
    <property type="molecule type" value="Genomic_DNA"/>
</dbReference>
<feature type="compositionally biased region" description="Polar residues" evidence="1">
    <location>
        <begin position="292"/>
        <end position="304"/>
    </location>
</feature>
<dbReference type="Proteomes" id="UP001610728">
    <property type="component" value="Unassembled WGS sequence"/>
</dbReference>
<feature type="compositionally biased region" description="Polar residues" evidence="1">
    <location>
        <begin position="713"/>
        <end position="722"/>
    </location>
</feature>